<organism evidence="2 3">
    <name type="scientific">Nocardia mexicana</name>
    <dbReference type="NCBI Taxonomy" id="279262"/>
    <lineage>
        <taxon>Bacteria</taxon>
        <taxon>Bacillati</taxon>
        <taxon>Actinomycetota</taxon>
        <taxon>Actinomycetes</taxon>
        <taxon>Mycobacteriales</taxon>
        <taxon>Nocardiaceae</taxon>
        <taxon>Nocardia</taxon>
    </lineage>
</organism>
<keyword evidence="2" id="KW-0456">Lyase</keyword>
<keyword evidence="3" id="KW-1185">Reference proteome</keyword>
<dbReference type="InterPro" id="IPR004360">
    <property type="entry name" value="Glyas_Fos-R_dOase_dom"/>
</dbReference>
<dbReference type="AlphaFoldDB" id="A0A370H7U6"/>
<dbReference type="Gene3D" id="3.10.180.10">
    <property type="entry name" value="2,3-Dihydroxybiphenyl 1,2-Dioxygenase, domain 1"/>
    <property type="match status" value="2"/>
</dbReference>
<feature type="domain" description="VOC" evidence="1">
    <location>
        <begin position="196"/>
        <end position="322"/>
    </location>
</feature>
<sequence>MTDDIVITKKRWPVSARIQHRDPHAGLHSEHGALAGEHPGRAADPVIKVHDLAWLEFAKPDLRRAEVFAGAFGFTTALRTEHELYLRGTDPGGPCVVVRRGRRSKFLGLAFLAADAHDVLRLATTTGRRVTPLPEVLGGVGVDLADPSGLPVRVVSGTHQLPALTPQEPRTVNFGREVRRVNAVQRPPRTPALAQRLGHVVLQTTRYREVLDWYLRHLGLIVSDFLYYPGQRESGPVMSFIRCDRGATPTDHHTLALTLGPTNRYVHSAYQVADLDALAAGGQYLREHGYHHSWGIGRHIQGSQLFDYWRDPDGFMVEHFSDGDLFDNTLEPGWAPMKASGLAQWGPPATADFLGLEPGKESLRELCAVLSALREDNEFDTQRLLGLLKVARS</sequence>
<dbReference type="InterPro" id="IPR037523">
    <property type="entry name" value="VOC_core"/>
</dbReference>
<dbReference type="PROSITE" id="PS51819">
    <property type="entry name" value="VOC"/>
    <property type="match status" value="1"/>
</dbReference>
<gene>
    <name evidence="2" type="ORF">DFR68_103105</name>
</gene>
<dbReference type="GO" id="GO:0051213">
    <property type="term" value="F:dioxygenase activity"/>
    <property type="evidence" value="ECO:0007669"/>
    <property type="project" value="UniProtKB-KW"/>
</dbReference>
<proteinExistence type="predicted"/>
<dbReference type="InterPro" id="IPR029068">
    <property type="entry name" value="Glyas_Bleomycin-R_OHBP_Dase"/>
</dbReference>
<dbReference type="Proteomes" id="UP000255355">
    <property type="component" value="Unassembled WGS sequence"/>
</dbReference>
<protein>
    <submittedName>
        <fullName evidence="2">Catechol 2,3-dioxygenase-like lactoylglutathione lyase family enzyme</fullName>
    </submittedName>
</protein>
<dbReference type="OrthoDB" id="3827654at2"/>
<dbReference type="Pfam" id="PF00903">
    <property type="entry name" value="Glyoxalase"/>
    <property type="match status" value="1"/>
</dbReference>
<keyword evidence="2" id="KW-0223">Dioxygenase</keyword>
<dbReference type="EMBL" id="QQAZ01000003">
    <property type="protein sequence ID" value="RDI52721.1"/>
    <property type="molecule type" value="Genomic_DNA"/>
</dbReference>
<dbReference type="GO" id="GO:0016829">
    <property type="term" value="F:lyase activity"/>
    <property type="evidence" value="ECO:0007669"/>
    <property type="project" value="UniProtKB-KW"/>
</dbReference>
<evidence type="ECO:0000259" key="1">
    <source>
        <dbReference type="PROSITE" id="PS51819"/>
    </source>
</evidence>
<comment type="caution">
    <text evidence="2">The sequence shown here is derived from an EMBL/GenBank/DDBJ whole genome shotgun (WGS) entry which is preliminary data.</text>
</comment>
<keyword evidence="2" id="KW-0560">Oxidoreductase</keyword>
<name>A0A370H7U6_9NOCA</name>
<dbReference type="SUPFAM" id="SSF54593">
    <property type="entry name" value="Glyoxalase/Bleomycin resistance protein/Dihydroxybiphenyl dioxygenase"/>
    <property type="match status" value="2"/>
</dbReference>
<evidence type="ECO:0000313" key="2">
    <source>
        <dbReference type="EMBL" id="RDI52721.1"/>
    </source>
</evidence>
<dbReference type="STRING" id="1210089.GCA_001613165_03564"/>
<reference evidence="2 3" key="1">
    <citation type="submission" date="2018-07" db="EMBL/GenBank/DDBJ databases">
        <title>Genomic Encyclopedia of Type Strains, Phase IV (KMG-IV): sequencing the most valuable type-strain genomes for metagenomic binning, comparative biology and taxonomic classification.</title>
        <authorList>
            <person name="Goeker M."/>
        </authorList>
    </citation>
    <scope>NUCLEOTIDE SEQUENCE [LARGE SCALE GENOMIC DNA]</scope>
    <source>
        <strain evidence="2 3">DSM 44952</strain>
    </source>
</reference>
<evidence type="ECO:0000313" key="3">
    <source>
        <dbReference type="Proteomes" id="UP000255355"/>
    </source>
</evidence>
<accession>A0A370H7U6</accession>